<organism evidence="1 2">
    <name type="scientific">Eretmocerus hayati</name>
    <dbReference type="NCBI Taxonomy" id="131215"/>
    <lineage>
        <taxon>Eukaryota</taxon>
        <taxon>Metazoa</taxon>
        <taxon>Ecdysozoa</taxon>
        <taxon>Arthropoda</taxon>
        <taxon>Hexapoda</taxon>
        <taxon>Insecta</taxon>
        <taxon>Pterygota</taxon>
        <taxon>Neoptera</taxon>
        <taxon>Endopterygota</taxon>
        <taxon>Hymenoptera</taxon>
        <taxon>Apocrita</taxon>
        <taxon>Proctotrupomorpha</taxon>
        <taxon>Chalcidoidea</taxon>
        <taxon>Aphelinidae</taxon>
        <taxon>Aphelininae</taxon>
        <taxon>Eretmocerus</taxon>
    </lineage>
</organism>
<sequence length="187" mass="21138">MNNVCFCPWDLSDSTDGPTYLSLRASRTISEIIDPTIDDLTQASLLDGSISRLLTDESTELSTEKSEVQSKSSVGAEEEEPIPSCSRDQQLCSGETKRQPDRKKNYSDDDCNTLCVVFGLQSDLNMKEGYSDKGECICKYAWKFGLKKKEKLVKLLEGNEIFLDLRNYRFVQEIWDSSSCPSRRESS</sequence>
<name>A0ACC2P9H2_9HYME</name>
<evidence type="ECO:0000313" key="1">
    <source>
        <dbReference type="EMBL" id="KAJ8680078.1"/>
    </source>
</evidence>
<dbReference type="EMBL" id="CM056742">
    <property type="protein sequence ID" value="KAJ8680078.1"/>
    <property type="molecule type" value="Genomic_DNA"/>
</dbReference>
<accession>A0ACC2P9H2</accession>
<evidence type="ECO:0000313" key="2">
    <source>
        <dbReference type="Proteomes" id="UP001239111"/>
    </source>
</evidence>
<proteinExistence type="predicted"/>
<reference evidence="1" key="1">
    <citation type="submission" date="2023-04" db="EMBL/GenBank/DDBJ databases">
        <title>A chromosome-level genome assembly of the parasitoid wasp Eretmocerus hayati.</title>
        <authorList>
            <person name="Zhong Y."/>
            <person name="Liu S."/>
            <person name="Liu Y."/>
        </authorList>
    </citation>
    <scope>NUCLEOTIDE SEQUENCE</scope>
    <source>
        <strain evidence="1">ZJU_SS_LIU_2023</strain>
    </source>
</reference>
<comment type="caution">
    <text evidence="1">The sequence shown here is derived from an EMBL/GenBank/DDBJ whole genome shotgun (WGS) entry which is preliminary data.</text>
</comment>
<dbReference type="Proteomes" id="UP001239111">
    <property type="component" value="Chromosome 2"/>
</dbReference>
<gene>
    <name evidence="1" type="ORF">QAD02_015865</name>
</gene>
<protein>
    <submittedName>
        <fullName evidence="1">Uncharacterized protein</fullName>
    </submittedName>
</protein>
<keyword evidence="2" id="KW-1185">Reference proteome</keyword>